<dbReference type="EMBL" id="JAAEDI010000021">
    <property type="protein sequence ID" value="MBR0651794.1"/>
    <property type="molecule type" value="Genomic_DNA"/>
</dbReference>
<comment type="caution">
    <text evidence="2">The sequence shown here is derived from an EMBL/GenBank/DDBJ whole genome shotgun (WGS) entry which is preliminary data.</text>
</comment>
<accession>A0ABS5EL86</accession>
<name>A0ABS5EL86_9PROT</name>
<evidence type="ECO:0000256" key="1">
    <source>
        <dbReference type="SAM" id="Phobius"/>
    </source>
</evidence>
<proteinExistence type="predicted"/>
<sequence length="52" mass="5266">MTSLLLAPALSPDAIVWLAAMTAAVAGTVLHAAFPPTDPAVSEALLRAAFHP</sequence>
<keyword evidence="3" id="KW-1185">Reference proteome</keyword>
<dbReference type="Proteomes" id="UP000698752">
    <property type="component" value="Unassembled WGS sequence"/>
</dbReference>
<protein>
    <submittedName>
        <fullName evidence="2">Uncharacterized protein</fullName>
    </submittedName>
</protein>
<gene>
    <name evidence="2" type="ORF">GXW78_19145</name>
</gene>
<dbReference type="RefSeq" id="WP_211870508.1">
    <property type="nucleotide sequence ID" value="NZ_JAAEDI010000021.1"/>
</dbReference>
<keyword evidence="1" id="KW-0472">Membrane</keyword>
<keyword evidence="1" id="KW-1133">Transmembrane helix</keyword>
<feature type="transmembrane region" description="Helical" evidence="1">
    <location>
        <begin position="14"/>
        <end position="34"/>
    </location>
</feature>
<evidence type="ECO:0000313" key="2">
    <source>
        <dbReference type="EMBL" id="MBR0651794.1"/>
    </source>
</evidence>
<reference evidence="3" key="1">
    <citation type="journal article" date="2021" name="Syst. Appl. Microbiol.">
        <title>Roseomonas hellenica sp. nov., isolated from roots of wild-growing Alkanna tinctoria.</title>
        <authorList>
            <person name="Rat A."/>
            <person name="Naranjo H.D."/>
            <person name="Lebbe L."/>
            <person name="Cnockaert M."/>
            <person name="Krigas N."/>
            <person name="Grigoriadou K."/>
            <person name="Maloupa E."/>
            <person name="Willems A."/>
        </authorList>
    </citation>
    <scope>NUCLEOTIDE SEQUENCE [LARGE SCALE GENOMIC DNA]</scope>
    <source>
        <strain evidence="3">LMG 31159</strain>
    </source>
</reference>
<organism evidence="2 3">
    <name type="scientific">Neoroseomonas terrae</name>
    <dbReference type="NCBI Taxonomy" id="424799"/>
    <lineage>
        <taxon>Bacteria</taxon>
        <taxon>Pseudomonadati</taxon>
        <taxon>Pseudomonadota</taxon>
        <taxon>Alphaproteobacteria</taxon>
        <taxon>Acetobacterales</taxon>
        <taxon>Acetobacteraceae</taxon>
        <taxon>Neoroseomonas</taxon>
    </lineage>
</organism>
<keyword evidence="1" id="KW-0812">Transmembrane</keyword>
<evidence type="ECO:0000313" key="3">
    <source>
        <dbReference type="Proteomes" id="UP000698752"/>
    </source>
</evidence>